<keyword evidence="3 5" id="KW-1133">Transmembrane helix</keyword>
<dbReference type="Gene3D" id="1.20.1560.10">
    <property type="entry name" value="ABC transporter type 1, transmembrane domain"/>
    <property type="match status" value="1"/>
</dbReference>
<feature type="transmembrane region" description="Helical" evidence="5">
    <location>
        <begin position="12"/>
        <end position="35"/>
    </location>
</feature>
<reference evidence="7 8" key="1">
    <citation type="journal article" date="2015" name="Genome Announc.">
        <title>Expanding the biotechnology potential of lactobacilli through comparative genomics of 213 strains and associated genera.</title>
        <authorList>
            <person name="Sun Z."/>
            <person name="Harris H.M."/>
            <person name="McCann A."/>
            <person name="Guo C."/>
            <person name="Argimon S."/>
            <person name="Zhang W."/>
            <person name="Yang X."/>
            <person name="Jeffery I.B."/>
            <person name="Cooney J.C."/>
            <person name="Kagawa T.F."/>
            <person name="Liu W."/>
            <person name="Song Y."/>
            <person name="Salvetti E."/>
            <person name="Wrobel A."/>
            <person name="Rasinkangas P."/>
            <person name="Parkhill J."/>
            <person name="Rea M.C."/>
            <person name="O'Sullivan O."/>
            <person name="Ritari J."/>
            <person name="Douillard F.P."/>
            <person name="Paul Ross R."/>
            <person name="Yang R."/>
            <person name="Briner A.E."/>
            <person name="Felis G.E."/>
            <person name="de Vos W.M."/>
            <person name="Barrangou R."/>
            <person name="Klaenhammer T.R."/>
            <person name="Caufield P.W."/>
            <person name="Cui Y."/>
            <person name="Zhang H."/>
            <person name="O'Toole P.W."/>
        </authorList>
    </citation>
    <scope>NUCLEOTIDE SEQUENCE [LARGE SCALE GENOMIC DNA]</scope>
    <source>
        <strain evidence="7 8">DSM 10532</strain>
    </source>
</reference>
<dbReference type="SUPFAM" id="SSF90123">
    <property type="entry name" value="ABC transporter transmembrane region"/>
    <property type="match status" value="1"/>
</dbReference>
<evidence type="ECO:0000256" key="1">
    <source>
        <dbReference type="ARBA" id="ARBA00004651"/>
    </source>
</evidence>
<evidence type="ECO:0000256" key="2">
    <source>
        <dbReference type="ARBA" id="ARBA00022692"/>
    </source>
</evidence>
<name>A0A0R1NRC3_9LACO</name>
<dbReference type="InterPro" id="IPR011527">
    <property type="entry name" value="ABC1_TM_dom"/>
</dbReference>
<evidence type="ECO:0000256" key="5">
    <source>
        <dbReference type="SAM" id="Phobius"/>
    </source>
</evidence>
<dbReference type="GO" id="GO:0140359">
    <property type="term" value="F:ABC-type transporter activity"/>
    <property type="evidence" value="ECO:0007669"/>
    <property type="project" value="InterPro"/>
</dbReference>
<dbReference type="STRING" id="1423748.FC37_GL000278"/>
<dbReference type="Proteomes" id="UP000051311">
    <property type="component" value="Unassembled WGS sequence"/>
</dbReference>
<dbReference type="PROSITE" id="PS50929">
    <property type="entry name" value="ABC_TM1F"/>
    <property type="match status" value="1"/>
</dbReference>
<feature type="transmembrane region" description="Helical" evidence="5">
    <location>
        <begin position="55"/>
        <end position="75"/>
    </location>
</feature>
<accession>A0A0R1NRC3</accession>
<keyword evidence="2 5" id="KW-0812">Transmembrane</keyword>
<dbReference type="GO" id="GO:0005886">
    <property type="term" value="C:plasma membrane"/>
    <property type="evidence" value="ECO:0007669"/>
    <property type="project" value="UniProtKB-SubCell"/>
</dbReference>
<feature type="transmembrane region" description="Helical" evidence="5">
    <location>
        <begin position="147"/>
        <end position="167"/>
    </location>
</feature>
<evidence type="ECO:0000313" key="7">
    <source>
        <dbReference type="EMBL" id="KRL20162.1"/>
    </source>
</evidence>
<sequence>MNLKELFKTNGSRASLIIFLYILYAITGSLGEYLFKYGLNSITTGNLNRFIYWELVQFIMSILTALLLPIATIAFTRQVQDYLHKIRQDILHHYYNQDNDEKVSSMQNRLTANLKLLADNYVTPWVAILSGVLEIIISIILLASMNWILILVTVIFAVIILSMPKIMEKRLHLQWIRLIRKMINC</sequence>
<dbReference type="AlphaFoldDB" id="A0A0R1NRC3"/>
<dbReference type="PATRIC" id="fig|1423748.3.peg.294"/>
<proteinExistence type="predicted"/>
<comment type="subcellular location">
    <subcellularLocation>
        <location evidence="1">Cell membrane</location>
        <topology evidence="1">Multi-pass membrane protein</topology>
    </subcellularLocation>
</comment>
<evidence type="ECO:0000256" key="4">
    <source>
        <dbReference type="ARBA" id="ARBA00023136"/>
    </source>
</evidence>
<dbReference type="RefSeq" id="WP_025006175.1">
    <property type="nucleotide sequence ID" value="NZ_AZEL01000071.1"/>
</dbReference>
<evidence type="ECO:0000259" key="6">
    <source>
        <dbReference type="PROSITE" id="PS50929"/>
    </source>
</evidence>
<evidence type="ECO:0000313" key="8">
    <source>
        <dbReference type="Proteomes" id="UP000051311"/>
    </source>
</evidence>
<gene>
    <name evidence="7" type="ORF">FC37_GL000278</name>
</gene>
<dbReference type="eggNOG" id="ENOG5030B66">
    <property type="taxonomic scope" value="Bacteria"/>
</dbReference>
<feature type="transmembrane region" description="Helical" evidence="5">
    <location>
        <begin position="122"/>
        <end position="141"/>
    </location>
</feature>
<dbReference type="InterPro" id="IPR036640">
    <property type="entry name" value="ABC1_TM_sf"/>
</dbReference>
<protein>
    <submittedName>
        <fullName evidence="7">Lactococcin a ABC transporter, ATP binding protein</fullName>
    </submittedName>
</protein>
<organism evidence="7 8">
    <name type="scientific">Lactobacillus gallinarum DSM 10532 = JCM 2011</name>
    <dbReference type="NCBI Taxonomy" id="1423748"/>
    <lineage>
        <taxon>Bacteria</taxon>
        <taxon>Bacillati</taxon>
        <taxon>Bacillota</taxon>
        <taxon>Bacilli</taxon>
        <taxon>Lactobacillales</taxon>
        <taxon>Lactobacillaceae</taxon>
        <taxon>Lactobacillus</taxon>
    </lineage>
</organism>
<dbReference type="GO" id="GO:0005524">
    <property type="term" value="F:ATP binding"/>
    <property type="evidence" value="ECO:0007669"/>
    <property type="project" value="InterPro"/>
</dbReference>
<keyword evidence="4 5" id="KW-0472">Membrane</keyword>
<evidence type="ECO:0000256" key="3">
    <source>
        <dbReference type="ARBA" id="ARBA00022989"/>
    </source>
</evidence>
<dbReference type="EMBL" id="AZEL01000071">
    <property type="protein sequence ID" value="KRL20162.1"/>
    <property type="molecule type" value="Genomic_DNA"/>
</dbReference>
<feature type="domain" description="ABC transmembrane type-1" evidence="6">
    <location>
        <begin position="16"/>
        <end position="172"/>
    </location>
</feature>
<comment type="caution">
    <text evidence="7">The sequence shown here is derived from an EMBL/GenBank/DDBJ whole genome shotgun (WGS) entry which is preliminary data.</text>
</comment>
<dbReference type="Pfam" id="PF00664">
    <property type="entry name" value="ABC_membrane"/>
    <property type="match status" value="1"/>
</dbReference>